<dbReference type="Pfam" id="PF01027">
    <property type="entry name" value="Bax1-I"/>
    <property type="match status" value="1"/>
</dbReference>
<proteinExistence type="inferred from homology"/>
<protein>
    <submittedName>
        <fullName evidence="9">Bax inhibitor 1-like</fullName>
    </submittedName>
</protein>
<evidence type="ECO:0000256" key="6">
    <source>
        <dbReference type="RuleBase" id="RU004379"/>
    </source>
</evidence>
<dbReference type="CDD" id="cd10430">
    <property type="entry name" value="BI-1"/>
    <property type="match status" value="1"/>
</dbReference>
<dbReference type="GO" id="GO:0033119">
    <property type="term" value="P:negative regulation of RNA splicing"/>
    <property type="evidence" value="ECO:0007669"/>
    <property type="project" value="TreeGrafter"/>
</dbReference>
<dbReference type="GO" id="GO:0019899">
    <property type="term" value="F:enzyme binding"/>
    <property type="evidence" value="ECO:0007669"/>
    <property type="project" value="TreeGrafter"/>
</dbReference>
<feature type="region of interest" description="Disordered" evidence="7">
    <location>
        <begin position="1"/>
        <end position="28"/>
    </location>
</feature>
<feature type="transmembrane region" description="Helical" evidence="6">
    <location>
        <begin position="110"/>
        <end position="132"/>
    </location>
</feature>
<dbReference type="GO" id="GO:2001234">
    <property type="term" value="P:negative regulation of apoptotic signaling pathway"/>
    <property type="evidence" value="ECO:0007669"/>
    <property type="project" value="TreeGrafter"/>
</dbReference>
<dbReference type="CTD" id="38936"/>
<sequence>MEAKNRKKGQPEIVQDERDAKYMENEGEEEVAENGGWKSYSFLSEEPVRKHLKNVYATVTITSICAAAGGFAHLYSSIIGAGLLTGIGSLVLMLMLLGTPQSPKNTPLRLAYLAGFGFLSGTNLGPLLQMAIIVEPTIIMEALLGTAIVFACFSLAALYSPRGKYLYLGGTLISILSTLFFLSLVNLFFSSRLLFQANLYIGLAVMCGFVVYDTQLIIEKKRLGNDDFIMHGMELFIDFMAIFKRILVILTDKEAQNKRNRRRN</sequence>
<dbReference type="GO" id="GO:0031966">
    <property type="term" value="C:mitochondrial membrane"/>
    <property type="evidence" value="ECO:0007669"/>
    <property type="project" value="TreeGrafter"/>
</dbReference>
<keyword evidence="8" id="KW-1185">Reference proteome</keyword>
<organism evidence="8 9">
    <name type="scientific">Hyalella azteca</name>
    <name type="common">Amphipod</name>
    <dbReference type="NCBI Taxonomy" id="294128"/>
    <lineage>
        <taxon>Eukaryota</taxon>
        <taxon>Metazoa</taxon>
        <taxon>Ecdysozoa</taxon>
        <taxon>Arthropoda</taxon>
        <taxon>Crustacea</taxon>
        <taxon>Multicrustacea</taxon>
        <taxon>Malacostraca</taxon>
        <taxon>Eumalacostraca</taxon>
        <taxon>Peracarida</taxon>
        <taxon>Amphipoda</taxon>
        <taxon>Senticaudata</taxon>
        <taxon>Talitrida</taxon>
        <taxon>Talitroidea</taxon>
        <taxon>Hyalellidae</taxon>
        <taxon>Hyalella</taxon>
    </lineage>
</organism>
<feature type="transmembrane region" description="Helical" evidence="6">
    <location>
        <begin position="165"/>
        <end position="189"/>
    </location>
</feature>
<dbReference type="OrthoDB" id="1277691at2759"/>
<feature type="compositionally biased region" description="Basic and acidic residues" evidence="7">
    <location>
        <begin position="15"/>
        <end position="24"/>
    </location>
</feature>
<gene>
    <name evidence="9" type="primary">LOC108679551</name>
</gene>
<keyword evidence="5 6" id="KW-0472">Membrane</keyword>
<evidence type="ECO:0000256" key="3">
    <source>
        <dbReference type="ARBA" id="ARBA00022692"/>
    </source>
</evidence>
<evidence type="ECO:0000313" key="9">
    <source>
        <dbReference type="RefSeq" id="XP_047739838.1"/>
    </source>
</evidence>
<feature type="transmembrane region" description="Helical" evidence="6">
    <location>
        <begin position="78"/>
        <end position="98"/>
    </location>
</feature>
<keyword evidence="3 6" id="KW-0812">Transmembrane</keyword>
<accession>A0A979FTA7</accession>
<feature type="transmembrane region" description="Helical" evidence="6">
    <location>
        <begin position="195"/>
        <end position="212"/>
    </location>
</feature>
<feature type="transmembrane region" description="Helical" evidence="6">
    <location>
        <begin position="55"/>
        <end position="72"/>
    </location>
</feature>
<dbReference type="Proteomes" id="UP000694843">
    <property type="component" value="Unplaced"/>
</dbReference>
<comment type="similarity">
    <text evidence="2 6">Belongs to the BI1 family.</text>
</comment>
<evidence type="ECO:0000256" key="2">
    <source>
        <dbReference type="ARBA" id="ARBA00010350"/>
    </source>
</evidence>
<reference evidence="9" key="1">
    <citation type="submission" date="2025-08" db="UniProtKB">
        <authorList>
            <consortium name="RefSeq"/>
        </authorList>
    </citation>
    <scope>IDENTIFICATION</scope>
    <source>
        <tissue evidence="9">Whole organism</tissue>
    </source>
</reference>
<dbReference type="AlphaFoldDB" id="A0A979FTA7"/>
<feature type="transmembrane region" description="Helical" evidence="6">
    <location>
        <begin position="138"/>
        <end position="158"/>
    </location>
</feature>
<dbReference type="OMA" id="SRDFIMH"/>
<evidence type="ECO:0000313" key="8">
    <source>
        <dbReference type="Proteomes" id="UP000694843"/>
    </source>
</evidence>
<dbReference type="PANTHER" id="PTHR23291">
    <property type="entry name" value="BAX INHIBITOR-RELATED"/>
    <property type="match status" value="1"/>
</dbReference>
<keyword evidence="4 6" id="KW-1133">Transmembrane helix</keyword>
<dbReference type="RefSeq" id="XP_047739838.1">
    <property type="nucleotide sequence ID" value="XM_047883882.1"/>
</dbReference>
<evidence type="ECO:0000256" key="1">
    <source>
        <dbReference type="ARBA" id="ARBA00004141"/>
    </source>
</evidence>
<evidence type="ECO:0000256" key="5">
    <source>
        <dbReference type="ARBA" id="ARBA00023136"/>
    </source>
</evidence>
<dbReference type="GeneID" id="108679551"/>
<dbReference type="PANTHER" id="PTHR23291:SF32">
    <property type="entry name" value="BAX INHIBITOR 1"/>
    <property type="match status" value="1"/>
</dbReference>
<comment type="subcellular location">
    <subcellularLocation>
        <location evidence="1">Membrane</location>
        <topology evidence="1">Multi-pass membrane protein</topology>
    </subcellularLocation>
</comment>
<dbReference type="KEGG" id="hazt:108679551"/>
<dbReference type="GO" id="GO:0034620">
    <property type="term" value="P:cellular response to unfolded protein"/>
    <property type="evidence" value="ECO:0007669"/>
    <property type="project" value="TreeGrafter"/>
</dbReference>
<evidence type="ECO:0000256" key="4">
    <source>
        <dbReference type="ARBA" id="ARBA00022989"/>
    </source>
</evidence>
<evidence type="ECO:0000256" key="7">
    <source>
        <dbReference type="SAM" id="MobiDB-lite"/>
    </source>
</evidence>
<dbReference type="InterPro" id="IPR006214">
    <property type="entry name" value="Bax_inhibitor_1-related"/>
</dbReference>
<name>A0A979FTA7_HYAAZ</name>